<reference evidence="2" key="1">
    <citation type="submission" date="2022-10" db="EMBL/GenBank/DDBJ databases">
        <title>Puccinia triticina Genome sequencing and assembly.</title>
        <authorList>
            <person name="Li C."/>
        </authorList>
    </citation>
    <scope>NUCLEOTIDE SEQUENCE</scope>
    <source>
        <strain evidence="2">Pt15</strain>
    </source>
</reference>
<dbReference type="Proteomes" id="UP001164743">
    <property type="component" value="Chromosome 9A"/>
</dbReference>
<evidence type="ECO:0000313" key="3">
    <source>
        <dbReference type="Proteomes" id="UP001164743"/>
    </source>
</evidence>
<proteinExistence type="predicted"/>
<organism evidence="2 3">
    <name type="scientific">Puccinia triticina</name>
    <dbReference type="NCBI Taxonomy" id="208348"/>
    <lineage>
        <taxon>Eukaryota</taxon>
        <taxon>Fungi</taxon>
        <taxon>Dikarya</taxon>
        <taxon>Basidiomycota</taxon>
        <taxon>Pucciniomycotina</taxon>
        <taxon>Pucciniomycetes</taxon>
        <taxon>Pucciniales</taxon>
        <taxon>Pucciniaceae</taxon>
        <taxon>Puccinia</taxon>
    </lineage>
</organism>
<keyword evidence="3" id="KW-1185">Reference proteome</keyword>
<dbReference type="EMBL" id="CP110429">
    <property type="protein sequence ID" value="WAQ88240.1"/>
    <property type="molecule type" value="Genomic_DNA"/>
</dbReference>
<dbReference type="RefSeq" id="XP_053023795.1">
    <property type="nucleotide sequence ID" value="XM_053172567.1"/>
</dbReference>
<evidence type="ECO:0000313" key="2">
    <source>
        <dbReference type="EMBL" id="WAQ88240.1"/>
    </source>
</evidence>
<dbReference type="GeneID" id="77813462"/>
<protein>
    <submittedName>
        <fullName evidence="2">Uncharacterized protein</fullName>
    </submittedName>
</protein>
<evidence type="ECO:0000256" key="1">
    <source>
        <dbReference type="SAM" id="MobiDB-lite"/>
    </source>
</evidence>
<gene>
    <name evidence="2" type="ORF">PtA15_9A367</name>
</gene>
<name>A0ABY7CTB4_9BASI</name>
<feature type="region of interest" description="Disordered" evidence="1">
    <location>
        <begin position="216"/>
        <end position="236"/>
    </location>
</feature>
<accession>A0ABY7CTB4</accession>
<sequence>MKKSNWLTNGIRKLSLRSENNSCSLASAFNTLATGLGRITQGKIGISPDRSFDYAPPPESFTLIPCRPSLTTQNSGDGSSTASHYGGASSTSISYDLPGWCAAVLSVLRLPEQAGNNSTTSRNETATEEAGGLIGRDERVLGLSLAYPSARPLTALAQADHQLCCRASGSLPQQFETFALRSAPAATGDLVMMVIDCTMSPTPFGFDAAKDHQKRLRPPLNFPLQNTVPPSCSADR</sequence>